<name>A0ABX1VFV3_9PLAN</name>
<evidence type="ECO:0008006" key="4">
    <source>
        <dbReference type="Google" id="ProtNLM"/>
    </source>
</evidence>
<dbReference type="RefSeq" id="WP_171187262.1">
    <property type="nucleotide sequence ID" value="NZ_WTPX01000073.1"/>
</dbReference>
<organism evidence="2 3">
    <name type="scientific">Alienimonas chondri</name>
    <dbReference type="NCBI Taxonomy" id="2681879"/>
    <lineage>
        <taxon>Bacteria</taxon>
        <taxon>Pseudomonadati</taxon>
        <taxon>Planctomycetota</taxon>
        <taxon>Planctomycetia</taxon>
        <taxon>Planctomycetales</taxon>
        <taxon>Planctomycetaceae</taxon>
        <taxon>Alienimonas</taxon>
    </lineage>
</organism>
<proteinExistence type="predicted"/>
<gene>
    <name evidence="2" type="ORF">LzC2_24140</name>
</gene>
<reference evidence="2 3" key="1">
    <citation type="journal article" date="2020" name="Syst. Appl. Microbiol.">
        <title>Alienimonas chondri sp. nov., a novel planctomycete isolated from the biofilm of the red alga Chondrus crispus.</title>
        <authorList>
            <person name="Vitorino I."/>
            <person name="Albuquerque L."/>
            <person name="Wiegand S."/>
            <person name="Kallscheuer N."/>
            <person name="da Costa M.S."/>
            <person name="Lobo-da-Cunha A."/>
            <person name="Jogler C."/>
            <person name="Lage O.M."/>
        </authorList>
    </citation>
    <scope>NUCLEOTIDE SEQUENCE [LARGE SCALE GENOMIC DNA]</scope>
    <source>
        <strain evidence="2 3">LzC2</strain>
    </source>
</reference>
<comment type="caution">
    <text evidence="2">The sequence shown here is derived from an EMBL/GenBank/DDBJ whole genome shotgun (WGS) entry which is preliminary data.</text>
</comment>
<feature type="transmembrane region" description="Helical" evidence="1">
    <location>
        <begin position="34"/>
        <end position="66"/>
    </location>
</feature>
<evidence type="ECO:0000256" key="1">
    <source>
        <dbReference type="SAM" id="Phobius"/>
    </source>
</evidence>
<accession>A0ABX1VFV3</accession>
<feature type="transmembrane region" description="Helical" evidence="1">
    <location>
        <begin position="78"/>
        <end position="98"/>
    </location>
</feature>
<dbReference type="Proteomes" id="UP000609651">
    <property type="component" value="Unassembled WGS sequence"/>
</dbReference>
<keyword evidence="3" id="KW-1185">Reference proteome</keyword>
<dbReference type="Gene3D" id="2.40.50.870">
    <property type="entry name" value="Protein of unknown function (DUF3299)"/>
    <property type="match status" value="1"/>
</dbReference>
<evidence type="ECO:0000313" key="3">
    <source>
        <dbReference type="Proteomes" id="UP000609651"/>
    </source>
</evidence>
<keyword evidence="1" id="KW-1133">Transmembrane helix</keyword>
<dbReference type="EMBL" id="WTPX01000073">
    <property type="protein sequence ID" value="NNJ26331.1"/>
    <property type="molecule type" value="Genomic_DNA"/>
</dbReference>
<protein>
    <recommendedName>
        <fullName evidence="4">DUF4190 domain-containing protein</fullName>
    </recommendedName>
</protein>
<evidence type="ECO:0000313" key="2">
    <source>
        <dbReference type="EMBL" id="NNJ26331.1"/>
    </source>
</evidence>
<keyword evidence="1" id="KW-0812">Transmembrane</keyword>
<keyword evidence="1" id="KW-0472">Membrane</keyword>
<sequence>MSTATFDTAVAPLPQAERVDFDYKPIPVSAPVSAVLGLCSLVAFLPAVGIVGFLIATAGLVTAFIAWRTIRTQDGAGLWIAGLGMVLSLTGLAGGATYHSVAYAGELPEGHTRIDFTADISEKAVAPQGGVSQAVQKLDGEKIFLKGYMYPDPSGQVEDLGAFVFVKDSGECCFGGKPKLTDMIRVDMTGQKADFYSGLVSVAGTFEVGDTGSEEEVKPLFRIKATQAGPARTSF</sequence>